<evidence type="ECO:0000313" key="5">
    <source>
        <dbReference type="EMBL" id="QDA56862.1"/>
    </source>
</evidence>
<keyword evidence="6" id="KW-1185">Reference proteome</keyword>
<dbReference type="FunFam" id="2.70.70.10:FF:000006">
    <property type="entry name" value="M23 family peptidase"/>
    <property type="match status" value="1"/>
</dbReference>
<dbReference type="PANTHER" id="PTHR21666:SF291">
    <property type="entry name" value="STAGE II SPORULATION PROTEIN Q"/>
    <property type="match status" value="1"/>
</dbReference>
<dbReference type="InterPro" id="IPR011055">
    <property type="entry name" value="Dup_hybrid_motif"/>
</dbReference>
<dbReference type="EMBL" id="CP040871">
    <property type="protein sequence ID" value="QDA56862.1"/>
    <property type="molecule type" value="Genomic_DNA"/>
</dbReference>
<dbReference type="Gene3D" id="2.70.70.10">
    <property type="entry name" value="Glucose Permease (Domain IIA)"/>
    <property type="match status" value="1"/>
</dbReference>
<feature type="region of interest" description="Disordered" evidence="2">
    <location>
        <begin position="55"/>
        <end position="80"/>
    </location>
</feature>
<dbReference type="SUPFAM" id="SSF51261">
    <property type="entry name" value="Duplicated hybrid motif"/>
    <property type="match status" value="1"/>
</dbReference>
<proteinExistence type="predicted"/>
<dbReference type="PANTHER" id="PTHR21666">
    <property type="entry name" value="PEPTIDASE-RELATED"/>
    <property type="match status" value="1"/>
</dbReference>
<dbReference type="Pfam" id="PF01551">
    <property type="entry name" value="Peptidase_M23"/>
    <property type="match status" value="1"/>
</dbReference>
<evidence type="ECO:0000256" key="1">
    <source>
        <dbReference type="SAM" id="Coils"/>
    </source>
</evidence>
<keyword evidence="1" id="KW-0175">Coiled coil</keyword>
<accession>A0A5B7ZSU8</accession>
<organism evidence="5 6">
    <name type="scientific">Thermomonas aquatica</name>
    <dbReference type="NCBI Taxonomy" id="2202149"/>
    <lineage>
        <taxon>Bacteria</taxon>
        <taxon>Pseudomonadati</taxon>
        <taxon>Pseudomonadota</taxon>
        <taxon>Gammaproteobacteria</taxon>
        <taxon>Lysobacterales</taxon>
        <taxon>Lysobacteraceae</taxon>
        <taxon>Thermomonas</taxon>
    </lineage>
</organism>
<dbReference type="CDD" id="cd12797">
    <property type="entry name" value="M23_peptidase"/>
    <property type="match status" value="1"/>
</dbReference>
<dbReference type="GO" id="GO:0004222">
    <property type="term" value="F:metalloendopeptidase activity"/>
    <property type="evidence" value="ECO:0007669"/>
    <property type="project" value="TreeGrafter"/>
</dbReference>
<keyword evidence="3" id="KW-1133">Transmembrane helix</keyword>
<evidence type="ECO:0000259" key="4">
    <source>
        <dbReference type="Pfam" id="PF01551"/>
    </source>
</evidence>
<evidence type="ECO:0000256" key="2">
    <source>
        <dbReference type="SAM" id="MobiDB-lite"/>
    </source>
</evidence>
<protein>
    <submittedName>
        <fullName evidence="5">M23 family peptidase</fullName>
    </submittedName>
</protein>
<gene>
    <name evidence="5" type="ORF">FHQ07_05785</name>
</gene>
<evidence type="ECO:0000256" key="3">
    <source>
        <dbReference type="SAM" id="Phobius"/>
    </source>
</evidence>
<evidence type="ECO:0000313" key="6">
    <source>
        <dbReference type="Proteomes" id="UP000308149"/>
    </source>
</evidence>
<reference evidence="5 6" key="1">
    <citation type="submission" date="2019-06" db="EMBL/GenBank/DDBJ databases">
        <title>Thermomonas aquatica sp. nov., isolated from an industrial wastewater treatment plant.</title>
        <authorList>
            <person name="Jeon J.H."/>
            <person name="Park D.-S."/>
        </authorList>
    </citation>
    <scope>NUCLEOTIDE SEQUENCE [LARGE SCALE GENOMIC DNA]</scope>
    <source>
        <strain evidence="5 6">SY21</strain>
    </source>
</reference>
<dbReference type="InterPro" id="IPR016047">
    <property type="entry name" value="M23ase_b-sheet_dom"/>
</dbReference>
<dbReference type="OrthoDB" id="9815245at2"/>
<dbReference type="AlphaFoldDB" id="A0A5B7ZSU8"/>
<feature type="domain" description="M23ase beta-sheet core" evidence="4">
    <location>
        <begin position="287"/>
        <end position="382"/>
    </location>
</feature>
<feature type="transmembrane region" description="Helical" evidence="3">
    <location>
        <begin position="117"/>
        <end position="138"/>
    </location>
</feature>
<dbReference type="KEGG" id="thes:FHQ07_05785"/>
<keyword evidence="3" id="KW-0472">Membrane</keyword>
<feature type="compositionally biased region" description="Basic residues" evidence="2">
    <location>
        <begin position="69"/>
        <end position="80"/>
    </location>
</feature>
<dbReference type="Proteomes" id="UP000308149">
    <property type="component" value="Chromosome"/>
</dbReference>
<sequence>MPDRRVDDENELVAPHIRQPRMCGQTRRQVGAQQPIHRVEPQGAAQGVPGGFREQRIQRGAGPGGGRGPRFRGHGSKTRHSVMTETNQRYGNSLHDTRQRLAALACKLRFQALRRPLAAVGALLAVGVLLGAGARSAVGLAEVEALQAADASRQAELDKVRREAQHEVNALAARLAELQAQANRLNALGARLTQAGQLQDGEFEFDKPVGQGGAGHASDMPPAELRQRLAALESQYRDADTQLSVLESLLFNRELDRNAMPSRDPIAGSYITSGFGGRADPFGGGHQFHKGIDFEADVGDPVLAVADGVVSYSGVRSGYGNVVEVDHGNGYVTRYAHNSRLTRNVGDLVRSGQEIAKAGSTGRSTGAHVHFEVWQDGVVVNPRKFLGHNDALARHGPARG</sequence>
<feature type="coiled-coil region" evidence="1">
    <location>
        <begin position="161"/>
        <end position="195"/>
    </location>
</feature>
<dbReference type="InterPro" id="IPR050570">
    <property type="entry name" value="Cell_wall_metabolism_enzyme"/>
</dbReference>
<keyword evidence="3" id="KW-0812">Transmembrane</keyword>
<name>A0A5B7ZSU8_9GAMM</name>